<dbReference type="InterPro" id="IPR036271">
    <property type="entry name" value="Tet_transcr_reg_TetR-rel_C_sf"/>
</dbReference>
<name>A0A918AMB5_9PSEU</name>
<dbReference type="GO" id="GO:0003700">
    <property type="term" value="F:DNA-binding transcription factor activity"/>
    <property type="evidence" value="ECO:0007669"/>
    <property type="project" value="TreeGrafter"/>
</dbReference>
<dbReference type="InterPro" id="IPR050109">
    <property type="entry name" value="HTH-type_TetR-like_transc_reg"/>
</dbReference>
<reference evidence="6" key="1">
    <citation type="journal article" date="2014" name="Int. J. Syst. Evol. Microbiol.">
        <title>Complete genome sequence of Corynebacterium casei LMG S-19264T (=DSM 44701T), isolated from a smear-ripened cheese.</title>
        <authorList>
            <consortium name="US DOE Joint Genome Institute (JGI-PGF)"/>
            <person name="Walter F."/>
            <person name="Albersmeier A."/>
            <person name="Kalinowski J."/>
            <person name="Ruckert C."/>
        </authorList>
    </citation>
    <scope>NUCLEOTIDE SEQUENCE</scope>
    <source>
        <strain evidence="6">JCM 3313</strain>
    </source>
</reference>
<sequence length="210" mass="23375">MSPGDQARGTREVLLTAAAAVFARDGYVRATVEDVCRRAGVTKGALYGHFDSKHALATAVLDRQATVWRRRRDHLLRVHASPLQVLVDLGYSVRREPDGAHPTSSAHRMLFQYPMCDELAEREVERWTGAVHGLLRAAAARRELRDGVDQRRCAEGMVTSLVGVHIASMAMDDFQDVSRRVAQLWRTWLPAVATPGACAALRLEPPEVRW</sequence>
<comment type="caution">
    <text evidence="6">The sequence shown here is derived from an EMBL/GenBank/DDBJ whole genome shotgun (WGS) entry which is preliminary data.</text>
</comment>
<gene>
    <name evidence="6" type="ORF">GCM10010185_25190</name>
</gene>
<dbReference type="SUPFAM" id="SSF46689">
    <property type="entry name" value="Homeodomain-like"/>
    <property type="match status" value="1"/>
</dbReference>
<evidence type="ECO:0000256" key="3">
    <source>
        <dbReference type="ARBA" id="ARBA00023163"/>
    </source>
</evidence>
<dbReference type="PANTHER" id="PTHR30055">
    <property type="entry name" value="HTH-TYPE TRANSCRIPTIONAL REGULATOR RUTR"/>
    <property type="match status" value="1"/>
</dbReference>
<keyword evidence="3" id="KW-0804">Transcription</keyword>
<keyword evidence="7" id="KW-1185">Reference proteome</keyword>
<dbReference type="InterPro" id="IPR009057">
    <property type="entry name" value="Homeodomain-like_sf"/>
</dbReference>
<dbReference type="NCBIfam" id="NF041196">
    <property type="entry name" value="ScbR_bind_reg"/>
    <property type="match status" value="1"/>
</dbReference>
<evidence type="ECO:0000313" key="7">
    <source>
        <dbReference type="Proteomes" id="UP000639606"/>
    </source>
</evidence>
<dbReference type="RefSeq" id="WP_189223421.1">
    <property type="nucleotide sequence ID" value="NZ_BMRG01000004.1"/>
</dbReference>
<protein>
    <submittedName>
        <fullName evidence="6">TetR family transcriptional regulator</fullName>
    </submittedName>
</protein>
<dbReference type="AlphaFoldDB" id="A0A918AMB5"/>
<dbReference type="Gene3D" id="1.10.357.10">
    <property type="entry name" value="Tetracycline Repressor, domain 2"/>
    <property type="match status" value="1"/>
</dbReference>
<dbReference type="PRINTS" id="PR00455">
    <property type="entry name" value="HTHTETR"/>
</dbReference>
<evidence type="ECO:0000313" key="6">
    <source>
        <dbReference type="EMBL" id="GGP52079.1"/>
    </source>
</evidence>
<evidence type="ECO:0000259" key="5">
    <source>
        <dbReference type="PROSITE" id="PS50977"/>
    </source>
</evidence>
<dbReference type="InterPro" id="IPR047923">
    <property type="entry name" value="ArpA-like"/>
</dbReference>
<dbReference type="Proteomes" id="UP000639606">
    <property type="component" value="Unassembled WGS sequence"/>
</dbReference>
<dbReference type="PANTHER" id="PTHR30055:SF234">
    <property type="entry name" value="HTH-TYPE TRANSCRIPTIONAL REGULATOR BETI"/>
    <property type="match status" value="1"/>
</dbReference>
<organism evidence="6 7">
    <name type="scientific">Saccharothrix coeruleofusca</name>
    <dbReference type="NCBI Taxonomy" id="33919"/>
    <lineage>
        <taxon>Bacteria</taxon>
        <taxon>Bacillati</taxon>
        <taxon>Actinomycetota</taxon>
        <taxon>Actinomycetes</taxon>
        <taxon>Pseudonocardiales</taxon>
        <taxon>Pseudonocardiaceae</taxon>
        <taxon>Saccharothrix</taxon>
    </lineage>
</organism>
<proteinExistence type="predicted"/>
<evidence type="ECO:0000256" key="2">
    <source>
        <dbReference type="ARBA" id="ARBA00023125"/>
    </source>
</evidence>
<feature type="DNA-binding region" description="H-T-H motif" evidence="4">
    <location>
        <begin position="31"/>
        <end position="50"/>
    </location>
</feature>
<reference evidence="6" key="2">
    <citation type="submission" date="2020-09" db="EMBL/GenBank/DDBJ databases">
        <authorList>
            <person name="Sun Q."/>
            <person name="Ohkuma M."/>
        </authorList>
    </citation>
    <scope>NUCLEOTIDE SEQUENCE</scope>
    <source>
        <strain evidence="6">JCM 3313</strain>
    </source>
</reference>
<accession>A0A918AMB5</accession>
<keyword evidence="2 4" id="KW-0238">DNA-binding</keyword>
<keyword evidence="1" id="KW-0805">Transcription regulation</keyword>
<dbReference type="PROSITE" id="PS01081">
    <property type="entry name" value="HTH_TETR_1"/>
    <property type="match status" value="1"/>
</dbReference>
<evidence type="ECO:0000256" key="4">
    <source>
        <dbReference type="PROSITE-ProRule" id="PRU00335"/>
    </source>
</evidence>
<dbReference type="InterPro" id="IPR001647">
    <property type="entry name" value="HTH_TetR"/>
</dbReference>
<dbReference type="EMBL" id="BMRG01000004">
    <property type="protein sequence ID" value="GGP52079.1"/>
    <property type="molecule type" value="Genomic_DNA"/>
</dbReference>
<feature type="domain" description="HTH tetR-type" evidence="5">
    <location>
        <begin position="8"/>
        <end position="68"/>
    </location>
</feature>
<dbReference type="SUPFAM" id="SSF48498">
    <property type="entry name" value="Tetracyclin repressor-like, C-terminal domain"/>
    <property type="match status" value="1"/>
</dbReference>
<dbReference type="PROSITE" id="PS50977">
    <property type="entry name" value="HTH_TETR_2"/>
    <property type="match status" value="1"/>
</dbReference>
<evidence type="ECO:0000256" key="1">
    <source>
        <dbReference type="ARBA" id="ARBA00023015"/>
    </source>
</evidence>
<dbReference type="GO" id="GO:0000976">
    <property type="term" value="F:transcription cis-regulatory region binding"/>
    <property type="evidence" value="ECO:0007669"/>
    <property type="project" value="TreeGrafter"/>
</dbReference>
<dbReference type="Pfam" id="PF00440">
    <property type="entry name" value="TetR_N"/>
    <property type="match status" value="1"/>
</dbReference>
<dbReference type="InterPro" id="IPR023772">
    <property type="entry name" value="DNA-bd_HTH_TetR-type_CS"/>
</dbReference>